<dbReference type="PROSITE" id="PS00571">
    <property type="entry name" value="AMIDASES"/>
    <property type="match status" value="1"/>
</dbReference>
<gene>
    <name evidence="3" type="ORF">GCM10010411_54440</name>
</gene>
<dbReference type="PANTHER" id="PTHR11895:SF170">
    <property type="entry name" value="AMIDASE"/>
    <property type="match status" value="1"/>
</dbReference>
<feature type="compositionally biased region" description="Low complexity" evidence="1">
    <location>
        <begin position="48"/>
        <end position="58"/>
    </location>
</feature>
<dbReference type="Proteomes" id="UP001501509">
    <property type="component" value="Unassembled WGS sequence"/>
</dbReference>
<feature type="region of interest" description="Disordered" evidence="1">
    <location>
        <begin position="48"/>
        <end position="68"/>
    </location>
</feature>
<dbReference type="Gene3D" id="1.10.20.60">
    <property type="entry name" value="Glu-tRNAGln amidotransferase C subunit, N-terminal domain"/>
    <property type="match status" value="1"/>
</dbReference>
<protein>
    <submittedName>
        <fullName evidence="3">Amidase</fullName>
    </submittedName>
</protein>
<dbReference type="InterPro" id="IPR020556">
    <property type="entry name" value="Amidase_CS"/>
</dbReference>
<keyword evidence="4" id="KW-1185">Reference proteome</keyword>
<dbReference type="SUPFAM" id="SSF75304">
    <property type="entry name" value="Amidase signature (AS) enzymes"/>
    <property type="match status" value="1"/>
</dbReference>
<organism evidence="3 4">
    <name type="scientific">Actinomadura fulvescens</name>
    <dbReference type="NCBI Taxonomy" id="46160"/>
    <lineage>
        <taxon>Bacteria</taxon>
        <taxon>Bacillati</taxon>
        <taxon>Actinomycetota</taxon>
        <taxon>Actinomycetes</taxon>
        <taxon>Streptosporangiales</taxon>
        <taxon>Thermomonosporaceae</taxon>
        <taxon>Actinomadura</taxon>
    </lineage>
</organism>
<dbReference type="NCBIfam" id="NF005565">
    <property type="entry name" value="PRK07235.1"/>
    <property type="match status" value="1"/>
</dbReference>
<reference evidence="4" key="1">
    <citation type="journal article" date="2019" name="Int. J. Syst. Evol. Microbiol.">
        <title>The Global Catalogue of Microorganisms (GCM) 10K type strain sequencing project: providing services to taxonomists for standard genome sequencing and annotation.</title>
        <authorList>
            <consortium name="The Broad Institute Genomics Platform"/>
            <consortium name="The Broad Institute Genome Sequencing Center for Infectious Disease"/>
            <person name="Wu L."/>
            <person name="Ma J."/>
        </authorList>
    </citation>
    <scope>NUCLEOTIDE SEQUENCE [LARGE SCALE GENOMIC DNA]</scope>
    <source>
        <strain evidence="4">JCM 6833</strain>
    </source>
</reference>
<evidence type="ECO:0000313" key="3">
    <source>
        <dbReference type="EMBL" id="GAA2612775.1"/>
    </source>
</evidence>
<evidence type="ECO:0000313" key="4">
    <source>
        <dbReference type="Proteomes" id="UP001501509"/>
    </source>
</evidence>
<dbReference type="EMBL" id="BAAATD010000007">
    <property type="protein sequence ID" value="GAA2612775.1"/>
    <property type="molecule type" value="Genomic_DNA"/>
</dbReference>
<sequence>MPVHPPAADQLRQIAERCGLSLSEEDLSAYRNLILDLLPAYTQVERMAAPRPATSRPRTPGHRPAPETNPLNAWYWRCSLRGADDGPLAGRTVAIKDSVAVAGVPMANGSHLLEGHVPDFDATLVTRVLDAGGHIVGKAAGEDLGFSGGSHTCHTGPIRNPWNLARSVGGSSGGSAALVAHRDVDLAVGGDQGGSLREPASWCGIVGLKGTYGLVPYTGVFPLEITLDHIGPMGRDVAGVAALLEAIAGTDGFDPRQPPGLVAEPYTRSLAEPLGQCRVLMVDEGFGWPAASQDAVDEAVRDAAYLLEKAGASVERVSIPPHRSGYDIWTAIAYEGAAQHMLRGGTCGTNWKGYYDTALLGRFTGALRTRPQDLPSTVKLLWLMGEYLTEHYHGRYYALAQNLVPVLARAYDDALAEADVLAMPTVPMTATTIPPPDASLEESMAATMRMGVNTAPFSVTGHPAVTVPCGVCDGLPVGLMLVGKRWDDARVLRVARAFEERVGGFPTPPAPISDTARP</sequence>
<dbReference type="InterPro" id="IPR000120">
    <property type="entry name" value="Amidase"/>
</dbReference>
<proteinExistence type="predicted"/>
<dbReference type="Gene3D" id="3.90.1300.10">
    <property type="entry name" value="Amidase signature (AS) domain"/>
    <property type="match status" value="1"/>
</dbReference>
<dbReference type="InterPro" id="IPR023631">
    <property type="entry name" value="Amidase_dom"/>
</dbReference>
<evidence type="ECO:0000259" key="2">
    <source>
        <dbReference type="Pfam" id="PF01425"/>
    </source>
</evidence>
<feature type="domain" description="Amidase" evidence="2">
    <location>
        <begin position="82"/>
        <end position="492"/>
    </location>
</feature>
<evidence type="ECO:0000256" key="1">
    <source>
        <dbReference type="SAM" id="MobiDB-lite"/>
    </source>
</evidence>
<dbReference type="RefSeq" id="WP_344545278.1">
    <property type="nucleotide sequence ID" value="NZ_BAAATD010000007.1"/>
</dbReference>
<dbReference type="PANTHER" id="PTHR11895">
    <property type="entry name" value="TRANSAMIDASE"/>
    <property type="match status" value="1"/>
</dbReference>
<accession>A0ABP6CES4</accession>
<comment type="caution">
    <text evidence="3">The sequence shown here is derived from an EMBL/GenBank/DDBJ whole genome shotgun (WGS) entry which is preliminary data.</text>
</comment>
<dbReference type="InterPro" id="IPR036928">
    <property type="entry name" value="AS_sf"/>
</dbReference>
<name>A0ABP6CES4_9ACTN</name>
<dbReference type="Pfam" id="PF01425">
    <property type="entry name" value="Amidase"/>
    <property type="match status" value="1"/>
</dbReference>